<gene>
    <name evidence="2" type="ORF">G5I_14003</name>
</gene>
<accession>F4X6N5</accession>
<reference evidence="2" key="1">
    <citation type="submission" date="2011-02" db="EMBL/GenBank/DDBJ databases">
        <title>The genome of the leaf-cutting ant Acromyrmex echinatior suggests key adaptations to social evolution and fungus farming.</title>
        <authorList>
            <person name="Nygaard S."/>
            <person name="Zhang G."/>
        </authorList>
    </citation>
    <scope>NUCLEOTIDE SEQUENCE</scope>
</reference>
<keyword evidence="3" id="KW-1185">Reference proteome</keyword>
<protein>
    <submittedName>
        <fullName evidence="2">Uncharacterized protein</fullName>
    </submittedName>
</protein>
<sequence length="98" mass="11028">MKKQFLRSAPSEEEEEEKQELEEMDLIVNRVGAGGSLTQSNLTCFDEKHFPKGSGLSEKPNCQSDSRAFIAKVWDRRSFGCNSGSSSYVRNRNDNGSY</sequence>
<dbReference type="AlphaFoldDB" id="F4X6N5"/>
<evidence type="ECO:0000256" key="1">
    <source>
        <dbReference type="SAM" id="MobiDB-lite"/>
    </source>
</evidence>
<evidence type="ECO:0000313" key="3">
    <source>
        <dbReference type="Proteomes" id="UP000007755"/>
    </source>
</evidence>
<dbReference type="Proteomes" id="UP000007755">
    <property type="component" value="Unassembled WGS sequence"/>
</dbReference>
<organism evidence="3">
    <name type="scientific">Acromyrmex echinatior</name>
    <name type="common">Panamanian leafcutter ant</name>
    <name type="synonym">Acromyrmex octospinosus echinatior</name>
    <dbReference type="NCBI Taxonomy" id="103372"/>
    <lineage>
        <taxon>Eukaryota</taxon>
        <taxon>Metazoa</taxon>
        <taxon>Ecdysozoa</taxon>
        <taxon>Arthropoda</taxon>
        <taxon>Hexapoda</taxon>
        <taxon>Insecta</taxon>
        <taxon>Pterygota</taxon>
        <taxon>Neoptera</taxon>
        <taxon>Endopterygota</taxon>
        <taxon>Hymenoptera</taxon>
        <taxon>Apocrita</taxon>
        <taxon>Aculeata</taxon>
        <taxon>Formicoidea</taxon>
        <taxon>Formicidae</taxon>
        <taxon>Myrmicinae</taxon>
        <taxon>Acromyrmex</taxon>
    </lineage>
</organism>
<feature type="region of interest" description="Disordered" evidence="1">
    <location>
        <begin position="1"/>
        <end position="20"/>
    </location>
</feature>
<evidence type="ECO:0000313" key="2">
    <source>
        <dbReference type="EMBL" id="EGI57817.1"/>
    </source>
</evidence>
<name>F4X6N5_ACREC</name>
<proteinExistence type="predicted"/>
<dbReference type="InParanoid" id="F4X6N5"/>
<dbReference type="EMBL" id="GL888818">
    <property type="protein sequence ID" value="EGI57817.1"/>
    <property type="molecule type" value="Genomic_DNA"/>
</dbReference>
<feature type="compositionally biased region" description="Acidic residues" evidence="1">
    <location>
        <begin position="11"/>
        <end position="20"/>
    </location>
</feature>